<sequence length="56" mass="6361">SRYVRGQMYVISECKRSNVGGVRCVRGLVRSRRDQVTCVRGQVRCVRGQMSARSDV</sequence>
<gene>
    <name evidence="1" type="primary">ORF33423</name>
</gene>
<name>A0A0B6YQY2_9EUPU</name>
<evidence type="ECO:0000313" key="1">
    <source>
        <dbReference type="EMBL" id="CEK58542.1"/>
    </source>
</evidence>
<accession>A0A0B6YQY2</accession>
<dbReference type="AlphaFoldDB" id="A0A0B6YQY2"/>
<feature type="non-terminal residue" evidence="1">
    <location>
        <position position="1"/>
    </location>
</feature>
<dbReference type="EMBL" id="HACG01011677">
    <property type="protein sequence ID" value="CEK58542.1"/>
    <property type="molecule type" value="Transcribed_RNA"/>
</dbReference>
<protein>
    <submittedName>
        <fullName evidence="1">Uncharacterized protein</fullName>
    </submittedName>
</protein>
<organism evidence="1">
    <name type="scientific">Arion vulgaris</name>
    <dbReference type="NCBI Taxonomy" id="1028688"/>
    <lineage>
        <taxon>Eukaryota</taxon>
        <taxon>Metazoa</taxon>
        <taxon>Spiralia</taxon>
        <taxon>Lophotrochozoa</taxon>
        <taxon>Mollusca</taxon>
        <taxon>Gastropoda</taxon>
        <taxon>Heterobranchia</taxon>
        <taxon>Euthyneura</taxon>
        <taxon>Panpulmonata</taxon>
        <taxon>Eupulmonata</taxon>
        <taxon>Stylommatophora</taxon>
        <taxon>Helicina</taxon>
        <taxon>Arionoidea</taxon>
        <taxon>Arionidae</taxon>
        <taxon>Arion</taxon>
    </lineage>
</organism>
<reference evidence="1" key="1">
    <citation type="submission" date="2014-12" db="EMBL/GenBank/DDBJ databases">
        <title>Insight into the proteome of Arion vulgaris.</title>
        <authorList>
            <person name="Aradska J."/>
            <person name="Bulat T."/>
            <person name="Smidak R."/>
            <person name="Sarate P."/>
            <person name="Gangsoo J."/>
            <person name="Sialana F."/>
            <person name="Bilban M."/>
            <person name="Lubec G."/>
        </authorList>
    </citation>
    <scope>NUCLEOTIDE SEQUENCE</scope>
    <source>
        <tissue evidence="1">Skin</tissue>
    </source>
</reference>
<proteinExistence type="predicted"/>